<reference evidence="3 4" key="1">
    <citation type="submission" date="2018-10" db="EMBL/GenBank/DDBJ databases">
        <title>Cohnella sp. M2MS4P-1, whole genome shotgun sequence.</title>
        <authorList>
            <person name="Tuo L."/>
        </authorList>
    </citation>
    <scope>NUCLEOTIDE SEQUENCE [LARGE SCALE GENOMIC DNA]</scope>
    <source>
        <strain evidence="3 4">M2MS4P-1</strain>
    </source>
</reference>
<dbReference type="Proteomes" id="UP000282076">
    <property type="component" value="Unassembled WGS sequence"/>
</dbReference>
<evidence type="ECO:0000259" key="2">
    <source>
        <dbReference type="Pfam" id="PF18705"/>
    </source>
</evidence>
<dbReference type="AlphaFoldDB" id="A0A494Y5Q8"/>
<feature type="transmembrane region" description="Helical" evidence="1">
    <location>
        <begin position="14"/>
        <end position="32"/>
    </location>
</feature>
<keyword evidence="1" id="KW-0472">Membrane</keyword>
<sequence>MRQLTKLATVVRRMIIVLAGIMLVMWAVDRYWPDKGIKEYIRLLEKDGPVTHYDVDRSFKIDGDTIIVKTMYITPTQVVIHYKDIKGDVGGWSLSNNALKLFDSKGKELMQRSSSAHSSPWGDEGFLHYEGLGNTINSSLTIRFELFDRNFELALPLGKEDDRR</sequence>
<comment type="caution">
    <text evidence="3">The sequence shown here is derived from an EMBL/GenBank/DDBJ whole genome shotgun (WGS) entry which is preliminary data.</text>
</comment>
<feature type="domain" description="DUF5643" evidence="2">
    <location>
        <begin position="52"/>
        <end position="147"/>
    </location>
</feature>
<protein>
    <recommendedName>
        <fullName evidence="2">DUF5643 domain-containing protein</fullName>
    </recommendedName>
</protein>
<organism evidence="3 4">
    <name type="scientific">Cohnella endophytica</name>
    <dbReference type="NCBI Taxonomy" id="2419778"/>
    <lineage>
        <taxon>Bacteria</taxon>
        <taxon>Bacillati</taxon>
        <taxon>Bacillota</taxon>
        <taxon>Bacilli</taxon>
        <taxon>Bacillales</taxon>
        <taxon>Paenibacillaceae</taxon>
        <taxon>Cohnella</taxon>
    </lineage>
</organism>
<keyword evidence="1" id="KW-0812">Transmembrane</keyword>
<name>A0A494Y5Q8_9BACL</name>
<accession>A0A494Y5Q8</accession>
<dbReference type="RefSeq" id="WP_120973725.1">
    <property type="nucleotide sequence ID" value="NZ_RBZM01000001.1"/>
</dbReference>
<evidence type="ECO:0000313" key="3">
    <source>
        <dbReference type="EMBL" id="RKP58019.1"/>
    </source>
</evidence>
<dbReference type="InterPro" id="IPR040680">
    <property type="entry name" value="DUF5643"/>
</dbReference>
<gene>
    <name evidence="3" type="ORF">D7Z26_00460</name>
</gene>
<keyword evidence="1" id="KW-1133">Transmembrane helix</keyword>
<dbReference type="OrthoDB" id="2626641at2"/>
<dbReference type="EMBL" id="RBZM01000001">
    <property type="protein sequence ID" value="RKP58019.1"/>
    <property type="molecule type" value="Genomic_DNA"/>
</dbReference>
<proteinExistence type="predicted"/>
<keyword evidence="4" id="KW-1185">Reference proteome</keyword>
<evidence type="ECO:0000256" key="1">
    <source>
        <dbReference type="SAM" id="Phobius"/>
    </source>
</evidence>
<dbReference type="Pfam" id="PF18705">
    <property type="entry name" value="DUF5643"/>
    <property type="match status" value="1"/>
</dbReference>
<evidence type="ECO:0000313" key="4">
    <source>
        <dbReference type="Proteomes" id="UP000282076"/>
    </source>
</evidence>